<dbReference type="OrthoDB" id="7386831at2759"/>
<sequence length="441" mass="50588">MSTLTDHLINTISNDAYGFTGVRNEFCPVNRCEYTKFTDTNYHDGIPKMAAFFKILDPILVLIDTLPVWTMKMSRTDEGTLQWQMSYVNSYLQDPMFGEHVTTAEHDCVYYVYGAFHFADEILRTYEDGLIVSLKDTPFTCATFRIITKHFECDYWKPEKPFKQSFGLNRYVEKEHVDHFNCVFEKLMTEKWTIDDTVALHRFEGDGLLKSVFVNNDNNDSRLTKPKYMTGMACCGKTTCLSALRKIGWTFRGRGDLDTFAGKIHSPAQVAGLHAAIDYALRHNNGWLIGDRGPIDNPLWNVIMPLCSPKYKSTVVQEILLFFQQTFNELVVNYHAEFDVVVFLDQYPSRNRKRMLARNTGGDAHRARVPMYCAVQFMAYYIFTVLFGHKIITVPYDQQGRFDADAGTASVHSCTIITGPPNRQTHTNGCWSIASVVWKKI</sequence>
<evidence type="ECO:0000313" key="2">
    <source>
        <dbReference type="Proteomes" id="UP000475862"/>
    </source>
</evidence>
<organism evidence="1 2">
    <name type="scientific">Aphis glycines</name>
    <name type="common">Soybean aphid</name>
    <dbReference type="NCBI Taxonomy" id="307491"/>
    <lineage>
        <taxon>Eukaryota</taxon>
        <taxon>Metazoa</taxon>
        <taxon>Ecdysozoa</taxon>
        <taxon>Arthropoda</taxon>
        <taxon>Hexapoda</taxon>
        <taxon>Insecta</taxon>
        <taxon>Pterygota</taxon>
        <taxon>Neoptera</taxon>
        <taxon>Paraneoptera</taxon>
        <taxon>Hemiptera</taxon>
        <taxon>Sternorrhyncha</taxon>
        <taxon>Aphidomorpha</taxon>
        <taxon>Aphidoidea</taxon>
        <taxon>Aphididae</taxon>
        <taxon>Aphidini</taxon>
        <taxon>Aphis</taxon>
        <taxon>Aphis</taxon>
    </lineage>
</organism>
<protein>
    <submittedName>
        <fullName evidence="1">Uncharacterized protein</fullName>
    </submittedName>
</protein>
<proteinExistence type="predicted"/>
<name>A0A6G0TC37_APHGL</name>
<evidence type="ECO:0000313" key="1">
    <source>
        <dbReference type="EMBL" id="KAE9530037.1"/>
    </source>
</evidence>
<dbReference type="SUPFAM" id="SSF52540">
    <property type="entry name" value="P-loop containing nucleoside triphosphate hydrolases"/>
    <property type="match status" value="1"/>
</dbReference>
<accession>A0A6G0TC37</accession>
<reference evidence="1 2" key="1">
    <citation type="submission" date="2019-08" db="EMBL/GenBank/DDBJ databases">
        <title>The genome of the soybean aphid Biotype 1, its phylome, world population structure and adaptation to the North American continent.</title>
        <authorList>
            <person name="Giordano R."/>
            <person name="Donthu R.K."/>
            <person name="Hernandez A.G."/>
            <person name="Wright C.L."/>
            <person name="Zimin A.V."/>
        </authorList>
    </citation>
    <scope>NUCLEOTIDE SEQUENCE [LARGE SCALE GENOMIC DNA]</scope>
    <source>
        <tissue evidence="1">Whole aphids</tissue>
    </source>
</reference>
<gene>
    <name evidence="1" type="ORF">AGLY_011499</name>
</gene>
<keyword evidence="2" id="KW-1185">Reference proteome</keyword>
<dbReference type="EMBL" id="VYZN01000043">
    <property type="protein sequence ID" value="KAE9530037.1"/>
    <property type="molecule type" value="Genomic_DNA"/>
</dbReference>
<dbReference type="AlphaFoldDB" id="A0A6G0TC37"/>
<dbReference type="Proteomes" id="UP000475862">
    <property type="component" value="Unassembled WGS sequence"/>
</dbReference>
<dbReference type="InterPro" id="IPR027417">
    <property type="entry name" value="P-loop_NTPase"/>
</dbReference>
<comment type="caution">
    <text evidence="1">The sequence shown here is derived from an EMBL/GenBank/DDBJ whole genome shotgun (WGS) entry which is preliminary data.</text>
</comment>